<reference evidence="14 15" key="1">
    <citation type="submission" date="2019-10" db="EMBL/GenBank/DDBJ databases">
        <title>Genomic and transcriptomic insights into the perfect genentic adaptation of a filamentous nitrogen-fixing cyanobacterium to rice fields.</title>
        <authorList>
            <person name="Chen Z."/>
        </authorList>
    </citation>
    <scope>NUCLEOTIDE SEQUENCE [LARGE SCALE GENOMIC DNA]</scope>
    <source>
        <strain evidence="14">CCNUC1</strain>
    </source>
</reference>
<evidence type="ECO:0000313" key="15">
    <source>
        <dbReference type="Proteomes" id="UP000326678"/>
    </source>
</evidence>
<dbReference type="InterPro" id="IPR003594">
    <property type="entry name" value="HATPase_dom"/>
</dbReference>
<dbReference type="Pfam" id="PF01590">
    <property type="entry name" value="GAF"/>
    <property type="match status" value="1"/>
</dbReference>
<dbReference type="PRINTS" id="PR01033">
    <property type="entry name" value="PHYTOCHROME"/>
</dbReference>
<keyword evidence="9" id="KW-0157">Chromophore</keyword>
<feature type="domain" description="Phytochrome chromophore attachment site" evidence="12">
    <location>
        <begin position="145"/>
        <end position="302"/>
    </location>
</feature>
<dbReference type="GO" id="GO:0000155">
    <property type="term" value="F:phosphorelay sensor kinase activity"/>
    <property type="evidence" value="ECO:0007669"/>
    <property type="project" value="InterPro"/>
</dbReference>
<evidence type="ECO:0000256" key="11">
    <source>
        <dbReference type="ARBA" id="ARBA00055745"/>
    </source>
</evidence>
<dbReference type="SMART" id="SM00388">
    <property type="entry name" value="HisKA"/>
    <property type="match status" value="1"/>
</dbReference>
<dbReference type="InterPro" id="IPR036097">
    <property type="entry name" value="HisK_dim/P_sf"/>
</dbReference>
<dbReference type="InterPro" id="IPR003018">
    <property type="entry name" value="GAF"/>
</dbReference>
<dbReference type="Pfam" id="PF00512">
    <property type="entry name" value="HisKA"/>
    <property type="match status" value="1"/>
</dbReference>
<dbReference type="InterPro" id="IPR029016">
    <property type="entry name" value="GAF-like_dom_sf"/>
</dbReference>
<evidence type="ECO:0000256" key="10">
    <source>
        <dbReference type="ARBA" id="ARBA00023170"/>
    </source>
</evidence>
<dbReference type="InterPro" id="IPR001294">
    <property type="entry name" value="Phytochrome"/>
</dbReference>
<dbReference type="GO" id="GO:0000156">
    <property type="term" value="F:phosphorelay response regulator activity"/>
    <property type="evidence" value="ECO:0007669"/>
    <property type="project" value="TreeGrafter"/>
</dbReference>
<dbReference type="PANTHER" id="PTHR42878:SF15">
    <property type="entry name" value="BACTERIOPHYTOCHROME"/>
    <property type="match status" value="1"/>
</dbReference>
<dbReference type="Proteomes" id="UP000326678">
    <property type="component" value="Chromosome Gxm1"/>
</dbReference>
<protein>
    <recommendedName>
        <fullName evidence="3">histidine kinase</fullName>
        <ecNumber evidence="3">2.7.13.3</ecNumber>
    </recommendedName>
</protein>
<keyword evidence="4" id="KW-0600">Photoreceptor protein</keyword>
<organism evidence="14 15">
    <name type="scientific">Nostoc sphaeroides CCNUC1</name>
    <dbReference type="NCBI Taxonomy" id="2653204"/>
    <lineage>
        <taxon>Bacteria</taxon>
        <taxon>Bacillati</taxon>
        <taxon>Cyanobacteriota</taxon>
        <taxon>Cyanophyceae</taxon>
        <taxon>Nostocales</taxon>
        <taxon>Nostocaceae</taxon>
        <taxon>Nostoc</taxon>
    </lineage>
</organism>
<dbReference type="Gene3D" id="3.30.450.40">
    <property type="match status" value="1"/>
</dbReference>
<dbReference type="SMART" id="SM00387">
    <property type="entry name" value="HATPase_c"/>
    <property type="match status" value="1"/>
</dbReference>
<keyword evidence="7" id="KW-0808">Transferase</keyword>
<keyword evidence="5" id="KW-0597">Phosphoprotein</keyword>
<dbReference type="Gene3D" id="1.10.287.130">
    <property type="match status" value="1"/>
</dbReference>
<dbReference type="GO" id="GO:0009881">
    <property type="term" value="F:photoreceptor activity"/>
    <property type="evidence" value="ECO:0007669"/>
    <property type="project" value="UniProtKB-KW"/>
</dbReference>
<dbReference type="GO" id="GO:0030295">
    <property type="term" value="F:protein kinase activator activity"/>
    <property type="evidence" value="ECO:0007669"/>
    <property type="project" value="TreeGrafter"/>
</dbReference>
<dbReference type="FunFam" id="3.30.565.10:FF:000006">
    <property type="entry name" value="Sensor histidine kinase WalK"/>
    <property type="match status" value="1"/>
</dbReference>
<gene>
    <name evidence="14" type="ORF">GXM_02282</name>
</gene>
<keyword evidence="8" id="KW-0418">Kinase</keyword>
<dbReference type="InterPro" id="IPR005467">
    <property type="entry name" value="His_kinase_dom"/>
</dbReference>
<sequence>MTDEIIDLTNCDREPIHIPSLIQPHGILLVLQEPNLEIVQVSSNTQEVVGRQPDELLGKRLSDLLDAKQMKLIQKCLAEDFDSVNPLNLSIKHQNKLIDFDGIVHRFNTTIILELEPKKAKGQTGFFDFYQQVRGTITRIQKAPTLLEMCQIVVTEVRRITGFERVMVYRFDTDGAGSVIAEDTNQETPYLDLHYPPSDIPKQARQLYTLNWLRLIPDASYQSVTLIPANNPLTNQPLDLSLSVLRSVSPLHLEYLQNMGVTASMSISLIHDQKLWGLIACHDSSPKYVPYNIRTMCEFIGQVMSVELANKEATEDIDYKRQLKSLQTQFVEGLSQAEYFLDGMVQLKSQLLNLVNATGAVICSGDQCIQVGKTPSEAEVHALLDWIKPQLHHNLFETRSLSKNYPAAESYKVIASGVLALEISKVHHNYILWFRPEVIQTVNWGGNPNKPVEVFSDGSLRMSPRKSFQLWQETVQGSALPWKPCEVEAVTELRSLVVGVVLRQADKLASMNFELQRSNEELDSFAYVASHDLKEPLRGIHNYANFLMEDYADVLDNDGIGKLQTLVRLTQRMEDLINSLLHFSRLGRAELIRQPVNLNELVQQVITTLTIARPQSEVEFRIPQPLESVECDRAQINELFTNLISNAIKYNDKPDKWVEIGFIKGNGQRKVASTSLIFYVRDNGIGISQEHLDKIFQIFRRLHGRDEFGGGTGVGLTIARKIVERHGGRIWVESTPTQGSTFYFTLSAEANT</sequence>
<dbReference type="Pfam" id="PF08446">
    <property type="entry name" value="PAS_2"/>
    <property type="match status" value="1"/>
</dbReference>
<dbReference type="InterPro" id="IPR036890">
    <property type="entry name" value="HATPase_C_sf"/>
</dbReference>
<dbReference type="Gene3D" id="3.30.565.10">
    <property type="entry name" value="Histidine kinase-like ATPase, C-terminal domain"/>
    <property type="match status" value="1"/>
</dbReference>
<evidence type="ECO:0000256" key="4">
    <source>
        <dbReference type="ARBA" id="ARBA00022543"/>
    </source>
</evidence>
<dbReference type="Pfam" id="PF00360">
    <property type="entry name" value="PHY"/>
    <property type="match status" value="1"/>
</dbReference>
<keyword evidence="6" id="KW-0716">Sensory transduction</keyword>
<dbReference type="Gene3D" id="3.30.450.270">
    <property type="match status" value="1"/>
</dbReference>
<dbReference type="InterPro" id="IPR050351">
    <property type="entry name" value="BphY/WalK/GraS-like"/>
</dbReference>
<dbReference type="SUPFAM" id="SSF55781">
    <property type="entry name" value="GAF domain-like"/>
    <property type="match status" value="2"/>
</dbReference>
<dbReference type="GO" id="GO:0007234">
    <property type="term" value="P:osmosensory signaling via phosphorelay pathway"/>
    <property type="evidence" value="ECO:0007669"/>
    <property type="project" value="TreeGrafter"/>
</dbReference>
<evidence type="ECO:0000256" key="8">
    <source>
        <dbReference type="ARBA" id="ARBA00022777"/>
    </source>
</evidence>
<evidence type="ECO:0000256" key="6">
    <source>
        <dbReference type="ARBA" id="ARBA00022606"/>
    </source>
</evidence>
<dbReference type="Gene3D" id="3.30.450.20">
    <property type="entry name" value="PAS domain"/>
    <property type="match status" value="1"/>
</dbReference>
<accession>A0A5P8VWR8</accession>
<evidence type="ECO:0000256" key="2">
    <source>
        <dbReference type="ARBA" id="ARBA00006402"/>
    </source>
</evidence>
<proteinExistence type="inferred from homology"/>
<evidence type="ECO:0000259" key="13">
    <source>
        <dbReference type="PROSITE" id="PS50109"/>
    </source>
</evidence>
<evidence type="ECO:0000256" key="3">
    <source>
        <dbReference type="ARBA" id="ARBA00012438"/>
    </source>
</evidence>
<dbReference type="InterPro" id="IPR013515">
    <property type="entry name" value="Phytochrome_cen-reg"/>
</dbReference>
<dbReference type="PROSITE" id="PS50109">
    <property type="entry name" value="HIS_KIN"/>
    <property type="match status" value="1"/>
</dbReference>
<evidence type="ECO:0000313" key="14">
    <source>
        <dbReference type="EMBL" id="QFS44807.1"/>
    </source>
</evidence>
<dbReference type="Pfam" id="PF02518">
    <property type="entry name" value="HATPase_c"/>
    <property type="match status" value="1"/>
</dbReference>
<dbReference type="AlphaFoldDB" id="A0A5P8VWR8"/>
<keyword evidence="10" id="KW-0675">Receptor</keyword>
<dbReference type="InterPro" id="IPR003661">
    <property type="entry name" value="HisK_dim/P_dom"/>
</dbReference>
<evidence type="ECO:0000256" key="7">
    <source>
        <dbReference type="ARBA" id="ARBA00022679"/>
    </source>
</evidence>
<name>A0A5P8VWR8_9NOSO</name>
<dbReference type="SMART" id="SM00065">
    <property type="entry name" value="GAF"/>
    <property type="match status" value="1"/>
</dbReference>
<keyword evidence="15" id="KW-1185">Reference proteome</keyword>
<comment type="catalytic activity">
    <reaction evidence="1">
        <text>ATP + protein L-histidine = ADP + protein N-phospho-L-histidine.</text>
        <dbReference type="EC" id="2.7.13.3"/>
    </reaction>
</comment>
<dbReference type="GO" id="GO:0006355">
    <property type="term" value="P:regulation of DNA-templated transcription"/>
    <property type="evidence" value="ECO:0007669"/>
    <property type="project" value="InterPro"/>
</dbReference>
<dbReference type="EC" id="2.7.13.3" evidence="3"/>
<dbReference type="SUPFAM" id="SSF47384">
    <property type="entry name" value="Homodimeric domain of signal transducing histidine kinase"/>
    <property type="match status" value="1"/>
</dbReference>
<dbReference type="PROSITE" id="PS50046">
    <property type="entry name" value="PHYTOCHROME_2"/>
    <property type="match status" value="1"/>
</dbReference>
<evidence type="ECO:0000256" key="1">
    <source>
        <dbReference type="ARBA" id="ARBA00000085"/>
    </source>
</evidence>
<dbReference type="RefSeq" id="WP_152588793.1">
    <property type="nucleotide sequence ID" value="NZ_CP045226.1"/>
</dbReference>
<evidence type="ECO:0000259" key="12">
    <source>
        <dbReference type="PROSITE" id="PS50046"/>
    </source>
</evidence>
<feature type="domain" description="Histidine kinase" evidence="13">
    <location>
        <begin position="528"/>
        <end position="750"/>
    </location>
</feature>
<dbReference type="KEGG" id="nsh:GXM_02282"/>
<dbReference type="EMBL" id="CP045226">
    <property type="protein sequence ID" value="QFS44807.1"/>
    <property type="molecule type" value="Genomic_DNA"/>
</dbReference>
<dbReference type="InterPro" id="IPR013654">
    <property type="entry name" value="PAS_2"/>
</dbReference>
<dbReference type="InterPro" id="IPR016132">
    <property type="entry name" value="Phyto_chromo_attachment"/>
</dbReference>
<dbReference type="InterPro" id="IPR035965">
    <property type="entry name" value="PAS-like_dom_sf"/>
</dbReference>
<dbReference type="SUPFAM" id="SSF55874">
    <property type="entry name" value="ATPase domain of HSP90 chaperone/DNA topoisomerase II/histidine kinase"/>
    <property type="match status" value="1"/>
</dbReference>
<dbReference type="GO" id="GO:0009584">
    <property type="term" value="P:detection of visible light"/>
    <property type="evidence" value="ECO:0007669"/>
    <property type="project" value="InterPro"/>
</dbReference>
<dbReference type="CDD" id="cd00082">
    <property type="entry name" value="HisKA"/>
    <property type="match status" value="1"/>
</dbReference>
<dbReference type="PANTHER" id="PTHR42878">
    <property type="entry name" value="TWO-COMPONENT HISTIDINE KINASE"/>
    <property type="match status" value="1"/>
</dbReference>
<dbReference type="InterPro" id="IPR043150">
    <property type="entry name" value="Phytochrome_PHY_sf"/>
</dbReference>
<dbReference type="SUPFAM" id="SSF55785">
    <property type="entry name" value="PYP-like sensor domain (PAS domain)"/>
    <property type="match status" value="1"/>
</dbReference>
<comment type="function">
    <text evidence="11">Photoreceptor which exists in two forms that are reversibly interconvertible by light: the R form that absorbs maximally in the red region of the spectrum and the FR form that absorbs maximally in the far-red region.</text>
</comment>
<evidence type="ECO:0000256" key="5">
    <source>
        <dbReference type="ARBA" id="ARBA00022553"/>
    </source>
</evidence>
<evidence type="ECO:0000256" key="9">
    <source>
        <dbReference type="ARBA" id="ARBA00022991"/>
    </source>
</evidence>
<comment type="similarity">
    <text evidence="2">In the N-terminal section; belongs to the phytochrome family.</text>
</comment>